<name>A0A0D8JXR3_COCIM</name>
<keyword evidence="10" id="KW-0378">Hydrolase</keyword>
<dbReference type="GO" id="GO:0005576">
    <property type="term" value="C:extracellular region"/>
    <property type="evidence" value="ECO:0007669"/>
    <property type="project" value="TreeGrafter"/>
</dbReference>
<dbReference type="VEuPathDB" id="FungiDB:CIMG_11448"/>
<evidence type="ECO:0000256" key="3">
    <source>
        <dbReference type="ARBA" id="ARBA00007469"/>
    </source>
</evidence>
<dbReference type="InterPro" id="IPR018188">
    <property type="entry name" value="RNase_T2_His_AS_1"/>
</dbReference>
<dbReference type="Gene3D" id="3.90.730.10">
    <property type="entry name" value="Ribonuclease T2-like"/>
    <property type="match status" value="1"/>
</dbReference>
<evidence type="ECO:0000256" key="7">
    <source>
        <dbReference type="ARBA" id="ARBA00022722"/>
    </source>
</evidence>
<dbReference type="GO" id="GO:0005775">
    <property type="term" value="C:vacuolar lumen"/>
    <property type="evidence" value="ECO:0007669"/>
    <property type="project" value="UniProtKB-SubCell"/>
</dbReference>
<dbReference type="OrthoDB" id="435754at2759"/>
<dbReference type="GO" id="GO:0003723">
    <property type="term" value="F:RNA binding"/>
    <property type="evidence" value="ECO:0007669"/>
    <property type="project" value="InterPro"/>
</dbReference>
<dbReference type="FunFam" id="3.90.730.10:FF:000004">
    <property type="entry name" value="Ribonuclease T2-like"/>
    <property type="match status" value="1"/>
</dbReference>
<comment type="subcellular location">
    <subcellularLocation>
        <location evidence="2">Cytoplasm</location>
    </subcellularLocation>
    <subcellularLocation>
        <location evidence="1">Vacuole lumen</location>
    </subcellularLocation>
</comment>
<evidence type="ECO:0000256" key="17">
    <source>
        <dbReference type="RuleBase" id="RU004328"/>
    </source>
</evidence>
<evidence type="ECO:0000313" key="22">
    <source>
        <dbReference type="Proteomes" id="UP000001261"/>
    </source>
</evidence>
<dbReference type="Pfam" id="PF00445">
    <property type="entry name" value="Ribonuclease_T2"/>
    <property type="match status" value="1"/>
</dbReference>
<proteinExistence type="inferred from homology"/>
<gene>
    <name evidence="21" type="ORF">CIMG_11448</name>
</gene>
<dbReference type="GO" id="GO:0033897">
    <property type="term" value="F:ribonuclease T2 activity"/>
    <property type="evidence" value="ECO:0007669"/>
    <property type="project" value="UniProtKB-EC"/>
</dbReference>
<protein>
    <recommendedName>
        <fullName evidence="15">Ribonuclease T2-like</fullName>
        <ecNumber evidence="4">4.6.1.19</ecNumber>
    </recommendedName>
</protein>
<evidence type="ECO:0000256" key="5">
    <source>
        <dbReference type="ARBA" id="ARBA00022490"/>
    </source>
</evidence>
<feature type="signal peptide" evidence="19">
    <location>
        <begin position="1"/>
        <end position="19"/>
    </location>
</feature>
<sequence length="411" mass="45016">MKSTITALLLTSSLHFTAAFSTSQFLLRNVNSAPKQCPADVELSCHNTRPVEDTCCFNAPGGLILLTQFWDAQPATGPEDSWTLHGLWPDNCDGSFEQYCDKNREYKNVTDILQSHGKEHLLEYMSTYWKDWKGNDENLWEHEWNKHGTCISTLETRCYSGYKPQAEVVDYFEKAAEMFEGLDTYKVLAAAGIEPHPTKTYTLRELQDAISKSHGMEVTLNCRDSRLNEVWYFFNVKGSLQSGKYVPTKPGGASSTCPESGIKYFPKGGSSPTSSTRSGEPTSTGSSPSPTGTGGAFQGKGHLEVTSGNKRTGCLISYGTWYSTGTCATFTATPSGDGFTLRSSKGDCGIRNSVFECDTDVEPSVFTADDEKLAFGGSSTFSADEIPRGTTQVPIYTGGRSIELTIGWKRI</sequence>
<keyword evidence="6" id="KW-0926">Vacuole</keyword>
<evidence type="ECO:0000256" key="9">
    <source>
        <dbReference type="ARBA" id="ARBA00022759"/>
    </source>
</evidence>
<evidence type="ECO:0000256" key="12">
    <source>
        <dbReference type="ARBA" id="ARBA00023180"/>
    </source>
</evidence>
<feature type="active site" evidence="16">
    <location>
        <position position="85"/>
    </location>
</feature>
<feature type="active site" evidence="16">
    <location>
        <position position="143"/>
    </location>
</feature>
<keyword evidence="7" id="KW-0540">Nuclease</keyword>
<feature type="region of interest" description="Disordered" evidence="18">
    <location>
        <begin position="245"/>
        <end position="302"/>
    </location>
</feature>
<feature type="domain" description="RNase T2-like C-terminal" evidence="20">
    <location>
        <begin position="296"/>
        <end position="409"/>
    </location>
</feature>
<dbReference type="CDD" id="cd01061">
    <property type="entry name" value="RNase_T2_euk"/>
    <property type="match status" value="1"/>
</dbReference>
<dbReference type="GO" id="GO:0016787">
    <property type="term" value="F:hydrolase activity"/>
    <property type="evidence" value="ECO:0007669"/>
    <property type="project" value="UniProtKB-KW"/>
</dbReference>
<accession>A0A0D8JXR3</accession>
<comment type="function">
    <text evidence="14">Rnase which modulates cell survival under stress conditions. Released from the vacuole to the cytoplasm during stress to promote tRNA and rRNA cleavage and to activate separately a downstream pathway that promotes cell death. Involved in cell size, vacuolar morphology and growth at high temperatures and high salt concentration.</text>
</comment>
<keyword evidence="12" id="KW-0325">Glycoprotein</keyword>
<organism evidence="21 22">
    <name type="scientific">Coccidioides immitis (strain RS)</name>
    <name type="common">Valley fever fungus</name>
    <dbReference type="NCBI Taxonomy" id="246410"/>
    <lineage>
        <taxon>Eukaryota</taxon>
        <taxon>Fungi</taxon>
        <taxon>Dikarya</taxon>
        <taxon>Ascomycota</taxon>
        <taxon>Pezizomycotina</taxon>
        <taxon>Eurotiomycetes</taxon>
        <taxon>Eurotiomycetidae</taxon>
        <taxon>Onygenales</taxon>
        <taxon>Onygenaceae</taxon>
        <taxon>Coccidioides</taxon>
    </lineage>
</organism>
<evidence type="ECO:0000313" key="21">
    <source>
        <dbReference type="EMBL" id="KJF61078.1"/>
    </source>
</evidence>
<dbReference type="EMBL" id="GG704914">
    <property type="protein sequence ID" value="KJF61078.1"/>
    <property type="molecule type" value="Genomic_DNA"/>
</dbReference>
<comment type="similarity">
    <text evidence="3 17">Belongs to the RNase T2 family.</text>
</comment>
<dbReference type="InterPro" id="IPR036430">
    <property type="entry name" value="RNase_T2-like_sf"/>
</dbReference>
<evidence type="ECO:0000256" key="19">
    <source>
        <dbReference type="SAM" id="SignalP"/>
    </source>
</evidence>
<keyword evidence="8 19" id="KW-0732">Signal</keyword>
<feature type="active site" evidence="16">
    <location>
        <position position="147"/>
    </location>
</feature>
<evidence type="ECO:0000256" key="18">
    <source>
        <dbReference type="SAM" id="MobiDB-lite"/>
    </source>
</evidence>
<dbReference type="OMA" id="YMSEYWK"/>
<evidence type="ECO:0000256" key="13">
    <source>
        <dbReference type="ARBA" id="ARBA00023239"/>
    </source>
</evidence>
<evidence type="ECO:0000256" key="11">
    <source>
        <dbReference type="ARBA" id="ARBA00023157"/>
    </source>
</evidence>
<dbReference type="RefSeq" id="XP_004446133.1">
    <property type="nucleotide sequence ID" value="XM_004446076.1"/>
</dbReference>
<dbReference type="SUPFAM" id="SSF55895">
    <property type="entry name" value="Ribonuclease Rh-like"/>
    <property type="match status" value="1"/>
</dbReference>
<evidence type="ECO:0000256" key="8">
    <source>
        <dbReference type="ARBA" id="ARBA00022729"/>
    </source>
</evidence>
<evidence type="ECO:0000256" key="4">
    <source>
        <dbReference type="ARBA" id="ARBA00012571"/>
    </source>
</evidence>
<evidence type="ECO:0000256" key="14">
    <source>
        <dbReference type="ARBA" id="ARBA00025494"/>
    </source>
</evidence>
<evidence type="ECO:0000256" key="1">
    <source>
        <dbReference type="ARBA" id="ARBA00004410"/>
    </source>
</evidence>
<dbReference type="Proteomes" id="UP000001261">
    <property type="component" value="Unassembled WGS sequence"/>
</dbReference>
<keyword evidence="9" id="KW-0255">Endonuclease</keyword>
<evidence type="ECO:0000256" key="16">
    <source>
        <dbReference type="PIRSR" id="PIRSR633697-1"/>
    </source>
</evidence>
<dbReference type="AlphaFoldDB" id="A0A0D8JXR3"/>
<dbReference type="InterPro" id="IPR033697">
    <property type="entry name" value="Ribonuclease_T2_eukaryotic"/>
</dbReference>
<dbReference type="InterPro" id="IPR001568">
    <property type="entry name" value="RNase_T2-like"/>
</dbReference>
<feature type="compositionally biased region" description="Low complexity" evidence="18">
    <location>
        <begin position="268"/>
        <end position="291"/>
    </location>
</feature>
<dbReference type="InterPro" id="IPR057328">
    <property type="entry name" value="RNaseT2L_C"/>
</dbReference>
<evidence type="ECO:0000256" key="15">
    <source>
        <dbReference type="ARBA" id="ARBA00071169"/>
    </source>
</evidence>
<dbReference type="Pfam" id="PF25488">
    <property type="entry name" value="RNaseT2L_C"/>
    <property type="match status" value="1"/>
</dbReference>
<dbReference type="PROSITE" id="PS00531">
    <property type="entry name" value="RNASE_T2_2"/>
    <property type="match status" value="1"/>
</dbReference>
<dbReference type="PROSITE" id="PS00530">
    <property type="entry name" value="RNASE_T2_1"/>
    <property type="match status" value="1"/>
</dbReference>
<evidence type="ECO:0000256" key="6">
    <source>
        <dbReference type="ARBA" id="ARBA00022554"/>
    </source>
</evidence>
<reference evidence="22" key="2">
    <citation type="journal article" date="2010" name="Genome Res.">
        <title>Population genomic sequencing of Coccidioides fungi reveals recent hybridization and transposon control.</title>
        <authorList>
            <person name="Neafsey D.E."/>
            <person name="Barker B.M."/>
            <person name="Sharpton T.J."/>
            <person name="Stajich J.E."/>
            <person name="Park D.J."/>
            <person name="Whiston E."/>
            <person name="Hung C.-Y."/>
            <person name="McMahan C."/>
            <person name="White J."/>
            <person name="Sykes S."/>
            <person name="Heiman D."/>
            <person name="Young S."/>
            <person name="Zeng Q."/>
            <person name="Abouelleil A."/>
            <person name="Aftuck L."/>
            <person name="Bessette D."/>
            <person name="Brown A."/>
            <person name="FitzGerald M."/>
            <person name="Lui A."/>
            <person name="Macdonald J.P."/>
            <person name="Priest M."/>
            <person name="Orbach M.J."/>
            <person name="Galgiani J.N."/>
            <person name="Kirkland T.N."/>
            <person name="Cole G.T."/>
            <person name="Birren B.W."/>
            <person name="Henn M.R."/>
            <person name="Taylor J.W."/>
            <person name="Rounsley S.D."/>
        </authorList>
    </citation>
    <scope>GENOME REANNOTATION</scope>
    <source>
        <strain evidence="22">RS</strain>
    </source>
</reference>
<keyword evidence="11" id="KW-1015">Disulfide bond</keyword>
<dbReference type="EC" id="4.6.1.19" evidence="4"/>
<keyword evidence="13" id="KW-0456">Lyase</keyword>
<keyword evidence="5" id="KW-0963">Cytoplasm</keyword>
<dbReference type="PANTHER" id="PTHR11240">
    <property type="entry name" value="RIBONUCLEASE T2"/>
    <property type="match status" value="1"/>
</dbReference>
<dbReference type="KEGG" id="cim:CIMG_11448"/>
<dbReference type="PANTHER" id="PTHR11240:SF22">
    <property type="entry name" value="RIBONUCLEASE T2"/>
    <property type="match status" value="1"/>
</dbReference>
<feature type="chain" id="PRO_5002331683" description="Ribonuclease T2-like" evidence="19">
    <location>
        <begin position="20"/>
        <end position="411"/>
    </location>
</feature>
<evidence type="ECO:0000256" key="10">
    <source>
        <dbReference type="ARBA" id="ARBA00022801"/>
    </source>
</evidence>
<reference evidence="22" key="1">
    <citation type="journal article" date="2009" name="Genome Res.">
        <title>Comparative genomic analyses of the human fungal pathogens Coccidioides and their relatives.</title>
        <authorList>
            <person name="Sharpton T.J."/>
            <person name="Stajich J.E."/>
            <person name="Rounsley S.D."/>
            <person name="Gardner M.J."/>
            <person name="Wortman J.R."/>
            <person name="Jordar V.S."/>
            <person name="Maiti R."/>
            <person name="Kodira C.D."/>
            <person name="Neafsey D.E."/>
            <person name="Zeng Q."/>
            <person name="Hung C.-Y."/>
            <person name="McMahan C."/>
            <person name="Muszewska A."/>
            <person name="Grynberg M."/>
            <person name="Mandel M.A."/>
            <person name="Kellner E.M."/>
            <person name="Barker B.M."/>
            <person name="Galgiani J.N."/>
            <person name="Orbach M.J."/>
            <person name="Kirkland T.N."/>
            <person name="Cole G.T."/>
            <person name="Henn M.R."/>
            <person name="Birren B.W."/>
            <person name="Taylor J.W."/>
        </authorList>
    </citation>
    <scope>NUCLEOTIDE SEQUENCE [LARGE SCALE GENOMIC DNA]</scope>
    <source>
        <strain evidence="22">RS</strain>
    </source>
</reference>
<dbReference type="GO" id="GO:0006401">
    <property type="term" value="P:RNA catabolic process"/>
    <property type="evidence" value="ECO:0007669"/>
    <property type="project" value="TreeGrafter"/>
</dbReference>
<dbReference type="InParanoid" id="A0A0D8JXR3"/>
<evidence type="ECO:0000256" key="2">
    <source>
        <dbReference type="ARBA" id="ARBA00004496"/>
    </source>
</evidence>
<dbReference type="InterPro" id="IPR033130">
    <property type="entry name" value="RNase_T2_His_AS_2"/>
</dbReference>
<keyword evidence="22" id="KW-1185">Reference proteome</keyword>
<evidence type="ECO:0000259" key="20">
    <source>
        <dbReference type="Pfam" id="PF25488"/>
    </source>
</evidence>
<dbReference type="FunCoup" id="A0A0D8JXR3">
    <property type="interactions" value="136"/>
</dbReference>
<dbReference type="GeneID" id="24163713"/>
<dbReference type="STRING" id="246410.A0A0D8JXR3"/>